<dbReference type="GO" id="GO:0005737">
    <property type="term" value="C:cytoplasm"/>
    <property type="evidence" value="ECO:0007669"/>
    <property type="project" value="UniProtKB-SubCell"/>
</dbReference>
<organism evidence="17 18">
    <name type="scientific">Koleobacter methoxysyntrophicus</name>
    <dbReference type="NCBI Taxonomy" id="2751313"/>
    <lineage>
        <taxon>Bacteria</taxon>
        <taxon>Bacillati</taxon>
        <taxon>Bacillota</taxon>
        <taxon>Clostridia</taxon>
        <taxon>Koleobacterales</taxon>
        <taxon>Koleobacteraceae</taxon>
        <taxon>Koleobacter</taxon>
    </lineage>
</organism>
<keyword evidence="8 14" id="KW-0511">Multifunctional enzyme</keyword>
<comment type="catalytic activity">
    <reaction evidence="13">
        <text>3-methylbutanoyl-CoA + malonyl-[ACP] + H(+) = 5-methyl-3-oxohexanoyl-[ACP] + CO2 + CoA</text>
        <dbReference type="Rhea" id="RHEA:42272"/>
        <dbReference type="Rhea" id="RHEA-COMP:9623"/>
        <dbReference type="Rhea" id="RHEA-COMP:9941"/>
        <dbReference type="ChEBI" id="CHEBI:15378"/>
        <dbReference type="ChEBI" id="CHEBI:16526"/>
        <dbReference type="ChEBI" id="CHEBI:57287"/>
        <dbReference type="ChEBI" id="CHEBI:57345"/>
        <dbReference type="ChEBI" id="CHEBI:78449"/>
        <dbReference type="ChEBI" id="CHEBI:78822"/>
        <dbReference type="EC" id="2.3.1.300"/>
    </reaction>
    <physiologicalReaction direction="left-to-right" evidence="13">
        <dbReference type="Rhea" id="RHEA:42273"/>
    </physiologicalReaction>
</comment>
<evidence type="ECO:0000256" key="7">
    <source>
        <dbReference type="ARBA" id="ARBA00023160"/>
    </source>
</evidence>
<dbReference type="KEGG" id="kme:H0A61_02225"/>
<keyword evidence="14" id="KW-0963">Cytoplasm</keyword>
<reference evidence="17" key="1">
    <citation type="submission" date="2020-07" db="EMBL/GenBank/DDBJ databases">
        <title>Koleobacter methoxysyntrophicus gen. nov., sp. nov., a novel anaerobic bacterium isolated from deep subsurface oil field and proposal of Koleobacterales ord. nov. in the phylum Firmicutes.</title>
        <authorList>
            <person name="Sakamoto S."/>
            <person name="Tamaki H."/>
        </authorList>
    </citation>
    <scope>NUCLEOTIDE SEQUENCE</scope>
    <source>
        <strain evidence="17">NRmbB1</strain>
    </source>
</reference>
<evidence type="ECO:0000259" key="15">
    <source>
        <dbReference type="Pfam" id="PF08541"/>
    </source>
</evidence>
<evidence type="ECO:0000256" key="3">
    <source>
        <dbReference type="ARBA" id="ARBA00022516"/>
    </source>
</evidence>
<keyword evidence="6 14" id="KW-0443">Lipid metabolism</keyword>
<dbReference type="GO" id="GO:0004315">
    <property type="term" value="F:3-oxoacyl-[acyl-carrier-protein] synthase activity"/>
    <property type="evidence" value="ECO:0007669"/>
    <property type="project" value="InterPro"/>
</dbReference>
<evidence type="ECO:0000256" key="6">
    <source>
        <dbReference type="ARBA" id="ARBA00023098"/>
    </source>
</evidence>
<dbReference type="NCBIfam" id="NF006829">
    <property type="entry name" value="PRK09352.1"/>
    <property type="match status" value="1"/>
</dbReference>
<dbReference type="InterPro" id="IPR004655">
    <property type="entry name" value="FabH"/>
</dbReference>
<evidence type="ECO:0000256" key="4">
    <source>
        <dbReference type="ARBA" id="ARBA00022679"/>
    </source>
</evidence>
<keyword evidence="18" id="KW-1185">Reference proteome</keyword>
<dbReference type="Proteomes" id="UP000662904">
    <property type="component" value="Chromosome"/>
</dbReference>
<evidence type="ECO:0000259" key="16">
    <source>
        <dbReference type="Pfam" id="PF08545"/>
    </source>
</evidence>
<dbReference type="EMBL" id="CP059066">
    <property type="protein sequence ID" value="QSQ09844.1"/>
    <property type="molecule type" value="Genomic_DNA"/>
</dbReference>
<keyword evidence="5 14" id="KW-0276">Fatty acid metabolism</keyword>
<evidence type="ECO:0000313" key="18">
    <source>
        <dbReference type="Proteomes" id="UP000662904"/>
    </source>
</evidence>
<comment type="catalytic activity">
    <reaction evidence="12">
        <text>2-methylpropanoyl-CoA + malonyl-[ACP] + H(+) = 4-methyl-3-oxopentanoyl-[ACP] + CO2 + CoA</text>
        <dbReference type="Rhea" id="RHEA:42268"/>
        <dbReference type="Rhea" id="RHEA-COMP:9623"/>
        <dbReference type="Rhea" id="RHEA-COMP:9940"/>
        <dbReference type="ChEBI" id="CHEBI:15378"/>
        <dbReference type="ChEBI" id="CHEBI:16526"/>
        <dbReference type="ChEBI" id="CHEBI:57287"/>
        <dbReference type="ChEBI" id="CHEBI:57338"/>
        <dbReference type="ChEBI" id="CHEBI:78449"/>
        <dbReference type="ChEBI" id="CHEBI:78820"/>
        <dbReference type="EC" id="2.3.1.300"/>
    </reaction>
    <physiologicalReaction direction="left-to-right" evidence="12">
        <dbReference type="Rhea" id="RHEA:42269"/>
    </physiologicalReaction>
</comment>
<dbReference type="Gene3D" id="3.40.47.10">
    <property type="match status" value="1"/>
</dbReference>
<keyword evidence="9 14" id="KW-0012">Acyltransferase</keyword>
<name>A0A8A0RPJ0_9FIRM</name>
<comment type="subcellular location">
    <subcellularLocation>
        <location evidence="14">Cytoplasm</location>
    </subcellularLocation>
</comment>
<keyword evidence="4 14" id="KW-0808">Transferase</keyword>
<keyword evidence="7 14" id="KW-0275">Fatty acid biosynthesis</keyword>
<sequence length="327" mass="35003">MKRAGIIGTGSYVPEQIITNADLEKLVDTSDEWIKTRTGIEERRITDKNTACSDIATIAAKRAIETANIPPRDIDLIIVATVTPDMNFPATACLIQNNIGADKSAAFDLEAGCTGFIYAFAVATQFIMTGASKNALVIGADVLSKIMDWSDRNTCVLFGDGAGAVILSNVEGDGVLSNYLRADGSGGDLLYMPGGGSRNPATGETVKQKLHYIKMNGNEVFKFAVRAMNDAAEAVLKEAGLSVDEIDLMIPHQANKRIVDAAAKRLDITPEKIYVNLNRYGNMSGASIPVALDEAVKEGKIKKGDYILMVGFGAGLTWGASLVKWNY</sequence>
<comment type="catalytic activity">
    <reaction evidence="11">
        <text>(2S)-2-methylbutanoyl-CoA + malonyl-[ACP] + H(+) = (4S)-4-methyl-3-oxohexanoyl-[ACP] + CO2 + CoA</text>
        <dbReference type="Rhea" id="RHEA:42276"/>
        <dbReference type="Rhea" id="RHEA-COMP:9623"/>
        <dbReference type="Rhea" id="RHEA-COMP:17148"/>
        <dbReference type="ChEBI" id="CHEBI:15378"/>
        <dbReference type="ChEBI" id="CHEBI:16526"/>
        <dbReference type="ChEBI" id="CHEBI:57287"/>
        <dbReference type="ChEBI" id="CHEBI:78449"/>
        <dbReference type="ChEBI" id="CHEBI:88166"/>
        <dbReference type="ChEBI" id="CHEBI:167462"/>
        <dbReference type="EC" id="2.3.1.300"/>
    </reaction>
    <physiologicalReaction direction="left-to-right" evidence="11">
        <dbReference type="Rhea" id="RHEA:42277"/>
    </physiologicalReaction>
</comment>
<evidence type="ECO:0000256" key="10">
    <source>
        <dbReference type="ARBA" id="ARBA00051096"/>
    </source>
</evidence>
<dbReference type="HAMAP" id="MF_01815">
    <property type="entry name" value="FabH"/>
    <property type="match status" value="1"/>
</dbReference>
<evidence type="ECO:0000256" key="8">
    <source>
        <dbReference type="ARBA" id="ARBA00023268"/>
    </source>
</evidence>
<dbReference type="GO" id="GO:0033818">
    <property type="term" value="F:beta-ketoacyl-acyl-carrier-protein synthase III activity"/>
    <property type="evidence" value="ECO:0007669"/>
    <property type="project" value="UniProtKB-UniRule"/>
</dbReference>
<dbReference type="CDD" id="cd00830">
    <property type="entry name" value="KAS_III"/>
    <property type="match status" value="1"/>
</dbReference>
<evidence type="ECO:0000313" key="17">
    <source>
        <dbReference type="EMBL" id="QSQ09844.1"/>
    </source>
</evidence>
<evidence type="ECO:0000256" key="2">
    <source>
        <dbReference type="ARBA" id="ARBA00008642"/>
    </source>
</evidence>
<evidence type="ECO:0000256" key="1">
    <source>
        <dbReference type="ARBA" id="ARBA00005194"/>
    </source>
</evidence>
<feature type="active site" evidence="14">
    <location>
        <position position="252"/>
    </location>
</feature>
<comment type="function">
    <text evidence="14">Catalyzes the condensation reaction of fatty acid synthesis by the addition to an acyl acceptor of two carbons from malonyl-ACP. Catalyzes the first condensation reaction which initiates fatty acid synthesis and may therefore play a role in governing the total rate of fatty acid production. Possesses both acetoacetyl-ACP synthase and acetyl transacylase activities. Its substrate specificity determines the biosynthesis of branched-chain and/or straight-chain of fatty acids.</text>
</comment>
<dbReference type="FunFam" id="3.40.47.10:FF:000004">
    <property type="entry name" value="3-oxoacyl-[acyl-carrier-protein] synthase 3"/>
    <property type="match status" value="1"/>
</dbReference>
<feature type="domain" description="Beta-ketoacyl-[acyl-carrier-protein] synthase III N-terminal" evidence="16">
    <location>
        <begin position="107"/>
        <end position="184"/>
    </location>
</feature>
<dbReference type="PANTHER" id="PTHR43091:SF1">
    <property type="entry name" value="BETA-KETOACYL-[ACYL-CARRIER-PROTEIN] SYNTHASE III, CHLOROPLASTIC"/>
    <property type="match status" value="1"/>
</dbReference>
<evidence type="ECO:0000256" key="14">
    <source>
        <dbReference type="HAMAP-Rule" id="MF_01815"/>
    </source>
</evidence>
<feature type="active site" evidence="14">
    <location>
        <position position="282"/>
    </location>
</feature>
<dbReference type="Pfam" id="PF08545">
    <property type="entry name" value="ACP_syn_III"/>
    <property type="match status" value="1"/>
</dbReference>
<dbReference type="UniPathway" id="UPA00094"/>
<proteinExistence type="inferred from homology"/>
<feature type="region of interest" description="ACP-binding" evidence="14">
    <location>
        <begin position="253"/>
        <end position="257"/>
    </location>
</feature>
<comment type="catalytic activity">
    <reaction evidence="10">
        <text>malonyl-[ACP] + acetyl-CoA + H(+) = 3-oxobutanoyl-[ACP] + CO2 + CoA</text>
        <dbReference type="Rhea" id="RHEA:12080"/>
        <dbReference type="Rhea" id="RHEA-COMP:9623"/>
        <dbReference type="Rhea" id="RHEA-COMP:9625"/>
        <dbReference type="ChEBI" id="CHEBI:15378"/>
        <dbReference type="ChEBI" id="CHEBI:16526"/>
        <dbReference type="ChEBI" id="CHEBI:57287"/>
        <dbReference type="ChEBI" id="CHEBI:57288"/>
        <dbReference type="ChEBI" id="CHEBI:78449"/>
        <dbReference type="ChEBI" id="CHEBI:78450"/>
        <dbReference type="EC" id="2.3.1.180"/>
    </reaction>
    <physiologicalReaction direction="left-to-right" evidence="10">
        <dbReference type="Rhea" id="RHEA:12081"/>
    </physiologicalReaction>
</comment>
<comment type="subunit">
    <text evidence="14">Homodimer.</text>
</comment>
<dbReference type="PANTHER" id="PTHR43091">
    <property type="entry name" value="3-OXOACYL-[ACYL-CARRIER-PROTEIN] SYNTHASE"/>
    <property type="match status" value="1"/>
</dbReference>
<dbReference type="InterPro" id="IPR013751">
    <property type="entry name" value="ACP_syn_III_N"/>
</dbReference>
<comment type="similarity">
    <text evidence="2 14">Belongs to the thiolase-like superfamily. FabH family.</text>
</comment>
<comment type="domain">
    <text evidence="14">The last Arg residue of the ACP-binding site is essential for the weak association between ACP/AcpP and FabH.</text>
</comment>
<evidence type="ECO:0000256" key="12">
    <source>
        <dbReference type="ARBA" id="ARBA00052467"/>
    </source>
</evidence>
<evidence type="ECO:0000256" key="13">
    <source>
        <dbReference type="ARBA" id="ARBA00052985"/>
    </source>
</evidence>
<protein>
    <recommendedName>
        <fullName evidence="14">Beta-ketoacyl-[acyl-carrier-protein] synthase III</fullName>
        <shortName evidence="14">Beta-ketoacyl-ACP synthase III</shortName>
        <shortName evidence="14">KAS III</shortName>
        <ecNumber evidence="14">2.3.1.180</ecNumber>
    </recommendedName>
    <alternativeName>
        <fullName evidence="14">3-oxoacyl-[acyl-carrier-protein] synthase 3</fullName>
    </alternativeName>
    <alternativeName>
        <fullName evidence="14">3-oxoacyl-[acyl-carrier-protein] synthase III</fullName>
    </alternativeName>
</protein>
<comment type="pathway">
    <text evidence="1 14">Lipid metabolism; fatty acid biosynthesis.</text>
</comment>
<dbReference type="GO" id="GO:0006633">
    <property type="term" value="P:fatty acid biosynthetic process"/>
    <property type="evidence" value="ECO:0007669"/>
    <property type="project" value="UniProtKB-UniRule"/>
</dbReference>
<evidence type="ECO:0000256" key="11">
    <source>
        <dbReference type="ARBA" id="ARBA00052407"/>
    </source>
</evidence>
<dbReference type="SUPFAM" id="SSF53901">
    <property type="entry name" value="Thiolase-like"/>
    <property type="match status" value="1"/>
</dbReference>
<feature type="domain" description="Beta-ketoacyl-[acyl-carrier-protein] synthase III C-terminal" evidence="15">
    <location>
        <begin position="236"/>
        <end position="325"/>
    </location>
</feature>
<dbReference type="AlphaFoldDB" id="A0A8A0RPJ0"/>
<accession>A0A8A0RPJ0</accession>
<keyword evidence="3 14" id="KW-0444">Lipid biosynthesis</keyword>
<feature type="active site" evidence="14">
    <location>
        <position position="113"/>
    </location>
</feature>
<dbReference type="InterPro" id="IPR013747">
    <property type="entry name" value="ACP_syn_III_C"/>
</dbReference>
<dbReference type="Pfam" id="PF08541">
    <property type="entry name" value="ACP_syn_III_C"/>
    <property type="match status" value="1"/>
</dbReference>
<dbReference type="InterPro" id="IPR016039">
    <property type="entry name" value="Thiolase-like"/>
</dbReference>
<evidence type="ECO:0000256" key="5">
    <source>
        <dbReference type="ARBA" id="ARBA00022832"/>
    </source>
</evidence>
<dbReference type="NCBIfam" id="TIGR00747">
    <property type="entry name" value="fabH"/>
    <property type="match status" value="1"/>
</dbReference>
<gene>
    <name evidence="17" type="primary">fabH_2</name>
    <name evidence="14" type="synonym">fabH</name>
    <name evidence="17" type="ORF">H0A61_02225</name>
</gene>
<evidence type="ECO:0000256" key="9">
    <source>
        <dbReference type="ARBA" id="ARBA00023315"/>
    </source>
</evidence>
<dbReference type="EC" id="2.3.1.180" evidence="14"/>